<dbReference type="GeneID" id="38135782"/>
<reference evidence="1 2" key="1">
    <citation type="submission" date="2018-07" db="EMBL/GenBank/DDBJ databases">
        <title>The genomes of Aspergillus section Nigri reveals drivers in fungal speciation.</title>
        <authorList>
            <consortium name="DOE Joint Genome Institute"/>
            <person name="Vesth T.C."/>
            <person name="Nybo J."/>
            <person name="Theobald S."/>
            <person name="Brandl J."/>
            <person name="Frisvad J.C."/>
            <person name="Nielsen K.F."/>
            <person name="Lyhne E.K."/>
            <person name="Kogle M.E."/>
            <person name="Kuo A."/>
            <person name="Riley R."/>
            <person name="Clum A."/>
            <person name="Nolan M."/>
            <person name="Lipzen A."/>
            <person name="Salamov A."/>
            <person name="Henrissat B."/>
            <person name="Wiebenga A."/>
            <person name="De vries R.P."/>
            <person name="Grigoriev I.V."/>
            <person name="Mortensen U.H."/>
            <person name="Andersen M.R."/>
            <person name="Baker S.E."/>
        </authorList>
    </citation>
    <scope>NUCLEOTIDE SEQUENCE [LARGE SCALE GENOMIC DNA]</scope>
    <source>
        <strain evidence="1 2">CBS 139.54b</strain>
    </source>
</reference>
<gene>
    <name evidence="1" type="ORF">BDQ94DRAFT_149660</name>
</gene>
<evidence type="ECO:0000313" key="1">
    <source>
        <dbReference type="EMBL" id="RDH29886.1"/>
    </source>
</evidence>
<sequence length="139" mass="15072">MGLGKVCLKSPPSAANRRILGSSQCCWDPLSMAPSSGGSSLFRNLHPRCTQVRSWRHAFLVIRAKTVELPCLFTSGKARIGSQNIRAAPRSGVMSVIFRPAGQLEFLDVVTPCKLHPSRLPVGISSYIVVVSDMPIPRS</sequence>
<dbReference type="Proteomes" id="UP000253729">
    <property type="component" value="Unassembled WGS sequence"/>
</dbReference>
<keyword evidence="2" id="KW-1185">Reference proteome</keyword>
<proteinExistence type="predicted"/>
<accession>A0A3F3PUB1</accession>
<dbReference type="AlphaFoldDB" id="A0A3F3PUB1"/>
<protein>
    <submittedName>
        <fullName evidence="1">Uncharacterized protein</fullName>
    </submittedName>
</protein>
<dbReference type="RefSeq" id="XP_026622908.1">
    <property type="nucleotide sequence ID" value="XM_026767426.1"/>
</dbReference>
<dbReference type="EMBL" id="KZ852064">
    <property type="protein sequence ID" value="RDH29886.1"/>
    <property type="molecule type" value="Genomic_DNA"/>
</dbReference>
<name>A0A3F3PUB1_9EURO</name>
<organism evidence="1 2">
    <name type="scientific">Aspergillus welwitschiae</name>
    <dbReference type="NCBI Taxonomy" id="1341132"/>
    <lineage>
        <taxon>Eukaryota</taxon>
        <taxon>Fungi</taxon>
        <taxon>Dikarya</taxon>
        <taxon>Ascomycota</taxon>
        <taxon>Pezizomycotina</taxon>
        <taxon>Eurotiomycetes</taxon>
        <taxon>Eurotiomycetidae</taxon>
        <taxon>Eurotiales</taxon>
        <taxon>Aspergillaceae</taxon>
        <taxon>Aspergillus</taxon>
        <taxon>Aspergillus subgen. Circumdati</taxon>
    </lineage>
</organism>
<evidence type="ECO:0000313" key="2">
    <source>
        <dbReference type="Proteomes" id="UP000253729"/>
    </source>
</evidence>